<evidence type="ECO:0000259" key="9">
    <source>
        <dbReference type="SMART" id="SM00977"/>
    </source>
</evidence>
<organism evidence="10 11">
    <name type="scientific">Polaribacter ponticola</name>
    <dbReference type="NCBI Taxonomy" id="2978475"/>
    <lineage>
        <taxon>Bacteria</taxon>
        <taxon>Pseudomonadati</taxon>
        <taxon>Bacteroidota</taxon>
        <taxon>Flavobacteriia</taxon>
        <taxon>Flavobacteriales</taxon>
        <taxon>Flavobacteriaceae</taxon>
    </lineage>
</organism>
<dbReference type="HAMAP" id="MF_01161">
    <property type="entry name" value="tRNA_Ile_lys_synt"/>
    <property type="match status" value="1"/>
</dbReference>
<feature type="binding site" evidence="8">
    <location>
        <begin position="26"/>
        <end position="31"/>
    </location>
    <ligand>
        <name>ATP</name>
        <dbReference type="ChEBI" id="CHEBI:30616"/>
    </ligand>
</feature>
<dbReference type="Proteomes" id="UP001151478">
    <property type="component" value="Unassembled WGS sequence"/>
</dbReference>
<dbReference type="PANTHER" id="PTHR43033:SF1">
    <property type="entry name" value="TRNA(ILE)-LYSIDINE SYNTHASE-RELATED"/>
    <property type="match status" value="1"/>
</dbReference>
<dbReference type="InterPro" id="IPR012795">
    <property type="entry name" value="tRNA_Ile_lys_synt_N"/>
</dbReference>
<proteinExistence type="inferred from homology"/>
<comment type="domain">
    <text evidence="8">The N-terminal region contains the highly conserved SGGXDS motif, predicted to be a P-loop motif involved in ATP binding.</text>
</comment>
<evidence type="ECO:0000256" key="8">
    <source>
        <dbReference type="HAMAP-Rule" id="MF_01161"/>
    </source>
</evidence>
<dbReference type="InterPro" id="IPR011063">
    <property type="entry name" value="TilS/TtcA_N"/>
</dbReference>
<feature type="domain" description="Lysidine-tRNA(Ile) synthetase C-terminal" evidence="9">
    <location>
        <begin position="362"/>
        <end position="435"/>
    </location>
</feature>
<evidence type="ECO:0000256" key="3">
    <source>
        <dbReference type="ARBA" id="ARBA00022598"/>
    </source>
</evidence>
<keyword evidence="3 8" id="KW-0436">Ligase</keyword>
<dbReference type="RefSeq" id="WP_265726490.1">
    <property type="nucleotide sequence ID" value="NZ_JAOSLC020000003.1"/>
</dbReference>
<dbReference type="Pfam" id="PF11734">
    <property type="entry name" value="TilS_C"/>
    <property type="match status" value="1"/>
</dbReference>
<dbReference type="SUPFAM" id="SSF52402">
    <property type="entry name" value="Adenine nucleotide alpha hydrolases-like"/>
    <property type="match status" value="1"/>
</dbReference>
<dbReference type="PANTHER" id="PTHR43033">
    <property type="entry name" value="TRNA(ILE)-LYSIDINE SYNTHASE-RELATED"/>
    <property type="match status" value="1"/>
</dbReference>
<keyword evidence="6 8" id="KW-0067">ATP-binding</keyword>
<dbReference type="GO" id="GO:0032267">
    <property type="term" value="F:tRNA(Ile)-lysidine synthase activity"/>
    <property type="evidence" value="ECO:0007669"/>
    <property type="project" value="UniProtKB-EC"/>
</dbReference>
<protein>
    <recommendedName>
        <fullName evidence="8">tRNA(Ile)-lysidine synthase</fullName>
        <ecNumber evidence="8">6.3.4.19</ecNumber>
    </recommendedName>
    <alternativeName>
        <fullName evidence="8">tRNA(Ile)-2-lysyl-cytidine synthase</fullName>
    </alternativeName>
    <alternativeName>
        <fullName evidence="8">tRNA(Ile)-lysidine synthetase</fullName>
    </alternativeName>
</protein>
<evidence type="ECO:0000256" key="1">
    <source>
        <dbReference type="ARBA" id="ARBA00004496"/>
    </source>
</evidence>
<evidence type="ECO:0000256" key="2">
    <source>
        <dbReference type="ARBA" id="ARBA00022490"/>
    </source>
</evidence>
<sequence>MLQKFKKHINANFPFLKDKKLLIAISGGLDSVVLTTLCNQLNFDISLAHCNFNLRGKESDLDKESVVKLSQKSSNQIFTIHFNTEKYAKENKLSTQIAARELRYNWFQELITTHKFDFVLTAHHADDNLETFLINLTRGTGLDGFTGIPKVNGNIARPLLAFSREEIAAFAKTNNIVWREDASNASTKYIRNKIRHQVIPSLKEINPNLLDSFAKTSTNLQESKQVIEDRISEVFEDCITTKNGIIKIDIHKIRELSNPKAYLYQLLKGYNFTEWNDVYNLLSAQSGKQVFSKTHRLLKDRDFLLLSKSNETKEVREESFFIKENELETLNPIHLVFESVQEISTENKQTIYIDKDLLKFPLIVRKRENGDYFYPLGMQGKKKLSKYFKDEKFSLLEKENTWLLCNSDNKIIWVINYRQDKRLSINKNSKNLLKVLVKVIN</sequence>
<evidence type="ECO:0000256" key="6">
    <source>
        <dbReference type="ARBA" id="ARBA00022840"/>
    </source>
</evidence>
<dbReference type="NCBIfam" id="TIGR02433">
    <property type="entry name" value="lysidine_TilS_C"/>
    <property type="match status" value="1"/>
</dbReference>
<name>A0ABT5SD82_9FLAO</name>
<evidence type="ECO:0000256" key="7">
    <source>
        <dbReference type="ARBA" id="ARBA00048539"/>
    </source>
</evidence>
<dbReference type="EMBL" id="JAOSLC020000003">
    <property type="protein sequence ID" value="MDD7915784.1"/>
    <property type="molecule type" value="Genomic_DNA"/>
</dbReference>
<comment type="catalytic activity">
    <reaction evidence="7 8">
        <text>cytidine(34) in tRNA(Ile2) + L-lysine + ATP = lysidine(34) in tRNA(Ile2) + AMP + diphosphate + H(+)</text>
        <dbReference type="Rhea" id="RHEA:43744"/>
        <dbReference type="Rhea" id="RHEA-COMP:10625"/>
        <dbReference type="Rhea" id="RHEA-COMP:10670"/>
        <dbReference type="ChEBI" id="CHEBI:15378"/>
        <dbReference type="ChEBI" id="CHEBI:30616"/>
        <dbReference type="ChEBI" id="CHEBI:32551"/>
        <dbReference type="ChEBI" id="CHEBI:33019"/>
        <dbReference type="ChEBI" id="CHEBI:82748"/>
        <dbReference type="ChEBI" id="CHEBI:83665"/>
        <dbReference type="ChEBI" id="CHEBI:456215"/>
        <dbReference type="EC" id="6.3.4.19"/>
    </reaction>
</comment>
<dbReference type="Gene3D" id="3.40.50.620">
    <property type="entry name" value="HUPs"/>
    <property type="match status" value="1"/>
</dbReference>
<dbReference type="InterPro" id="IPR012796">
    <property type="entry name" value="Lysidine-tRNA-synth_C"/>
</dbReference>
<evidence type="ECO:0000256" key="4">
    <source>
        <dbReference type="ARBA" id="ARBA00022694"/>
    </source>
</evidence>
<dbReference type="CDD" id="cd01992">
    <property type="entry name" value="TilS_N"/>
    <property type="match status" value="1"/>
</dbReference>
<dbReference type="InterPro" id="IPR014729">
    <property type="entry name" value="Rossmann-like_a/b/a_fold"/>
</dbReference>
<dbReference type="InterPro" id="IPR012094">
    <property type="entry name" value="tRNA_Ile_lys_synt"/>
</dbReference>
<keyword evidence="2 8" id="KW-0963">Cytoplasm</keyword>
<dbReference type="SMART" id="SM00977">
    <property type="entry name" value="TilS_C"/>
    <property type="match status" value="1"/>
</dbReference>
<comment type="caution">
    <text evidence="10">The sequence shown here is derived from an EMBL/GenBank/DDBJ whole genome shotgun (WGS) entry which is preliminary data.</text>
</comment>
<evidence type="ECO:0000313" key="10">
    <source>
        <dbReference type="EMBL" id="MDD7915784.1"/>
    </source>
</evidence>
<dbReference type="NCBIfam" id="TIGR02432">
    <property type="entry name" value="lysidine_TilS_N"/>
    <property type="match status" value="1"/>
</dbReference>
<keyword evidence="11" id="KW-1185">Reference proteome</keyword>
<comment type="similarity">
    <text evidence="8">Belongs to the tRNA(Ile)-lysidine synthase family.</text>
</comment>
<dbReference type="SUPFAM" id="SSF56037">
    <property type="entry name" value="PheT/TilS domain"/>
    <property type="match status" value="1"/>
</dbReference>
<comment type="function">
    <text evidence="8">Ligates lysine onto the cytidine present at position 34 of the AUA codon-specific tRNA(Ile) that contains the anticodon CAU, in an ATP-dependent manner. Cytidine is converted to lysidine, thus changing the amino acid specificity of the tRNA from methionine to isoleucine.</text>
</comment>
<evidence type="ECO:0000313" key="11">
    <source>
        <dbReference type="Proteomes" id="UP001151478"/>
    </source>
</evidence>
<keyword evidence="5 8" id="KW-0547">Nucleotide-binding</keyword>
<keyword evidence="4 8" id="KW-0819">tRNA processing</keyword>
<accession>A0ABT5SD82</accession>
<evidence type="ECO:0000256" key="5">
    <source>
        <dbReference type="ARBA" id="ARBA00022741"/>
    </source>
</evidence>
<dbReference type="Pfam" id="PF01171">
    <property type="entry name" value="ATP_bind_3"/>
    <property type="match status" value="1"/>
</dbReference>
<gene>
    <name evidence="8 10" type="primary">tilS</name>
    <name evidence="10" type="ORF">N5A56_015760</name>
</gene>
<comment type="subcellular location">
    <subcellularLocation>
        <location evidence="1 8">Cytoplasm</location>
    </subcellularLocation>
</comment>
<reference evidence="10" key="1">
    <citation type="submission" date="2023-02" db="EMBL/GenBank/DDBJ databases">
        <title>Polaribacter ponticola sp. nov., isolated from seawater.</title>
        <authorList>
            <person name="Baek J.H."/>
            <person name="Kim J.M."/>
            <person name="Choi D.G."/>
            <person name="Jeon C.O."/>
        </authorList>
    </citation>
    <scope>NUCLEOTIDE SEQUENCE</scope>
    <source>
        <strain evidence="10">MSW5</strain>
    </source>
</reference>
<dbReference type="EC" id="6.3.4.19" evidence="8"/>